<dbReference type="InterPro" id="IPR013767">
    <property type="entry name" value="PAS_fold"/>
</dbReference>
<dbReference type="PROSITE" id="PS50112">
    <property type="entry name" value="PAS"/>
    <property type="match status" value="3"/>
</dbReference>
<dbReference type="Gene3D" id="3.30.450.20">
    <property type="entry name" value="PAS domain"/>
    <property type="match status" value="3"/>
</dbReference>
<dbReference type="NCBIfam" id="TIGR00254">
    <property type="entry name" value="GGDEF"/>
    <property type="match status" value="1"/>
</dbReference>
<dbReference type="InterPro" id="IPR043128">
    <property type="entry name" value="Rev_trsase/Diguanyl_cyclase"/>
</dbReference>
<dbReference type="SMART" id="SM00091">
    <property type="entry name" value="PAS"/>
    <property type="match status" value="3"/>
</dbReference>
<feature type="domain" description="EAL" evidence="5">
    <location>
        <begin position="645"/>
        <end position="899"/>
    </location>
</feature>
<feature type="compositionally biased region" description="Low complexity" evidence="2">
    <location>
        <begin position="8"/>
        <end position="21"/>
    </location>
</feature>
<dbReference type="GO" id="GO:0071111">
    <property type="term" value="F:cyclic-guanylate-specific phosphodiesterase activity"/>
    <property type="evidence" value="ECO:0007669"/>
    <property type="project" value="UniProtKB-EC"/>
</dbReference>
<dbReference type="SUPFAM" id="SSF55073">
    <property type="entry name" value="Nucleotide cyclase"/>
    <property type="match status" value="1"/>
</dbReference>
<dbReference type="Pfam" id="PF00990">
    <property type="entry name" value="GGDEF"/>
    <property type="match status" value="1"/>
</dbReference>
<dbReference type="InterPro" id="IPR035919">
    <property type="entry name" value="EAL_sf"/>
</dbReference>
<dbReference type="InterPro" id="IPR000160">
    <property type="entry name" value="GGDEF_dom"/>
</dbReference>
<dbReference type="SUPFAM" id="SSF55785">
    <property type="entry name" value="PYP-like sensor domain (PAS domain)"/>
    <property type="match status" value="3"/>
</dbReference>
<sequence>MTETSKRSAPPVESPIVSPSPLDGPAKQSAPHRGAYRHKAHQPGAPGVINAHFGAGTIFAELSIIYISNPITVHFRPIRQNHSGATPSPLNHSRVLDTLVKNLEGMAYRCLHDADWTMVFVSDGCQELSGYASSEILGKTGVSWEEITHPQDRGRVRACIEDAIGSGQRFAVQYRIVCKSGQVKWVIERGVAIRDELDESVIEGFIEDISVRRTTLEALEAAEQRYRNIFEHASEGIFQSTRDGHYLAANPALAKLYGYDNAQALMTDLADIERRLYVQPNRREEFLTLIEKNGAILNFESEVYRRDGSRIWISENAHVVFGPQGEFICYEGTVQDISERKRTEAHLQLMAMVFSNSNEAIIVTDASNRIIATNPAFTCLTGYQPDDVIGKNPRILSAGTTPTEVFSDMWTCLHREGAWQGELWDRKKNGEAYPKWLSISLVRDEDGQIRNHIGSFIDISELKATQERIRHLAHHDTLTNLANRFSLHEKLAQALAFCKRNRMQLALMLIDLDRFKTINDTLGHQAGDELLVQVAKRLSHAVRESDIVARLGGDEFVIALPGIGSPADAAHLADDITREISAPYLIKGQELRTSPSIGICVYPGDGSEIGDLLKNADVAMYHAKANGRGNYQFFTEDMNIATTERMCLESDLRLAITRREFLLHYQPQLDLRSGTIVGVEALIRWQHPTRGLVSPADFIPIAEESGMIAAIGDWVLEEACRQLKVWQNRGITHLRMSINLSAGQFLDKTLPARIHELLAANDLSADRLDLEVTESMSMASPDESISVMKTLSSSGLTLSIDDFGTGYSSLAYLKLLPIHTLKIDRSFVKDIESDPNDADICDVTVLLAHKLGLEVVAEGVETEAQLKFLLSIGCEKVQGYLISKPLPADQAERFIRNNPPMKGLGTIDLWPAQEQLTPIEEHCHA</sequence>
<dbReference type="eggNOG" id="COG5001">
    <property type="taxonomic scope" value="Bacteria"/>
</dbReference>
<accession>Q47IA0</accession>
<dbReference type="PROSITE" id="PS50883">
    <property type="entry name" value="EAL"/>
    <property type="match status" value="1"/>
</dbReference>
<feature type="domain" description="GGDEF" evidence="6">
    <location>
        <begin position="503"/>
        <end position="636"/>
    </location>
</feature>
<dbReference type="SMART" id="SM00086">
    <property type="entry name" value="PAC"/>
    <property type="match status" value="3"/>
</dbReference>
<protein>
    <submittedName>
        <fullName evidence="7">Diguanylate cyclase/phosphodiesterase with PAS/PAC sensor(S)</fullName>
    </submittedName>
</protein>
<dbReference type="Gene3D" id="3.20.20.450">
    <property type="entry name" value="EAL domain"/>
    <property type="match status" value="1"/>
</dbReference>
<dbReference type="NCBIfam" id="TIGR00229">
    <property type="entry name" value="sensory_box"/>
    <property type="match status" value="3"/>
</dbReference>
<gene>
    <name evidence="7" type="ordered locus">Daro_0675</name>
</gene>
<dbReference type="EMBL" id="CP000089">
    <property type="protein sequence ID" value="AAZ45431.1"/>
    <property type="molecule type" value="Genomic_DNA"/>
</dbReference>
<dbReference type="SMART" id="SM00267">
    <property type="entry name" value="GGDEF"/>
    <property type="match status" value="1"/>
</dbReference>
<dbReference type="PANTHER" id="PTHR44757">
    <property type="entry name" value="DIGUANYLATE CYCLASE DGCP"/>
    <property type="match status" value="1"/>
</dbReference>
<evidence type="ECO:0000256" key="2">
    <source>
        <dbReference type="SAM" id="MobiDB-lite"/>
    </source>
</evidence>
<dbReference type="STRING" id="159087.Daro_0675"/>
<dbReference type="FunFam" id="3.30.70.270:FF:000001">
    <property type="entry name" value="Diguanylate cyclase domain protein"/>
    <property type="match status" value="1"/>
</dbReference>
<organism evidence="7">
    <name type="scientific">Dechloromonas aromatica (strain RCB)</name>
    <dbReference type="NCBI Taxonomy" id="159087"/>
    <lineage>
        <taxon>Bacteria</taxon>
        <taxon>Pseudomonadati</taxon>
        <taxon>Pseudomonadota</taxon>
        <taxon>Betaproteobacteria</taxon>
        <taxon>Rhodocyclales</taxon>
        <taxon>Azonexaceae</taxon>
        <taxon>Dechloromonas</taxon>
    </lineage>
</organism>
<dbReference type="PANTHER" id="PTHR44757:SF2">
    <property type="entry name" value="BIOFILM ARCHITECTURE MAINTENANCE PROTEIN MBAA"/>
    <property type="match status" value="1"/>
</dbReference>
<dbReference type="PROSITE" id="PS50887">
    <property type="entry name" value="GGDEF"/>
    <property type="match status" value="1"/>
</dbReference>
<dbReference type="InterPro" id="IPR000014">
    <property type="entry name" value="PAS"/>
</dbReference>
<dbReference type="InterPro" id="IPR001610">
    <property type="entry name" value="PAC"/>
</dbReference>
<feature type="domain" description="PAC" evidence="4">
    <location>
        <begin position="419"/>
        <end position="471"/>
    </location>
</feature>
<dbReference type="InterPro" id="IPR035965">
    <property type="entry name" value="PAS-like_dom_sf"/>
</dbReference>
<dbReference type="InterPro" id="IPR013655">
    <property type="entry name" value="PAS_fold_3"/>
</dbReference>
<evidence type="ECO:0000259" key="6">
    <source>
        <dbReference type="PROSITE" id="PS50887"/>
    </source>
</evidence>
<name>Q47IA0_DECAR</name>
<evidence type="ECO:0000259" key="3">
    <source>
        <dbReference type="PROSITE" id="PS50112"/>
    </source>
</evidence>
<dbReference type="Pfam" id="PF00989">
    <property type="entry name" value="PAS"/>
    <property type="match status" value="1"/>
</dbReference>
<dbReference type="CDD" id="cd01949">
    <property type="entry name" value="GGDEF"/>
    <property type="match status" value="1"/>
</dbReference>
<evidence type="ECO:0000259" key="4">
    <source>
        <dbReference type="PROSITE" id="PS50113"/>
    </source>
</evidence>
<dbReference type="CDD" id="cd01948">
    <property type="entry name" value="EAL"/>
    <property type="match status" value="1"/>
</dbReference>
<dbReference type="InterPro" id="IPR000700">
    <property type="entry name" value="PAS-assoc_C"/>
</dbReference>
<dbReference type="HOGENOM" id="CLU_000445_70_20_4"/>
<dbReference type="FunFam" id="3.20.20.450:FF:000001">
    <property type="entry name" value="Cyclic di-GMP phosphodiesterase yahA"/>
    <property type="match status" value="1"/>
</dbReference>
<comment type="catalytic activity">
    <reaction evidence="1">
        <text>3',3'-c-di-GMP + H2O = 5'-phosphoguanylyl(3'-&gt;5')guanosine + H(+)</text>
        <dbReference type="Rhea" id="RHEA:24902"/>
        <dbReference type="ChEBI" id="CHEBI:15377"/>
        <dbReference type="ChEBI" id="CHEBI:15378"/>
        <dbReference type="ChEBI" id="CHEBI:58754"/>
        <dbReference type="ChEBI" id="CHEBI:58805"/>
        <dbReference type="EC" id="3.1.4.52"/>
    </reaction>
    <physiologicalReaction direction="left-to-right" evidence="1">
        <dbReference type="Rhea" id="RHEA:24903"/>
    </physiologicalReaction>
</comment>
<reference evidence="7" key="1">
    <citation type="submission" date="2005-08" db="EMBL/GenBank/DDBJ databases">
        <title>Complete sequence of Dechloromonas aromatica RCB.</title>
        <authorList>
            <person name="Salinero K.K."/>
            <person name="Copeland A."/>
            <person name="Lucas S."/>
            <person name="Lapidus A."/>
            <person name="Barry K."/>
            <person name="Detter J.C."/>
            <person name="Glavina T."/>
            <person name="Hammon N."/>
            <person name="Israni S."/>
            <person name="Pitluck S."/>
            <person name="Di Bartolo G."/>
            <person name="Trong S."/>
            <person name="Schmutz J."/>
            <person name="Larimer F."/>
            <person name="Land M."/>
            <person name="Ivanova N."/>
            <person name="Richardson P."/>
        </authorList>
    </citation>
    <scope>NUCLEOTIDE SEQUENCE</scope>
    <source>
        <strain evidence="7">RCB</strain>
    </source>
</reference>
<proteinExistence type="predicted"/>
<dbReference type="KEGG" id="dar:Daro_0675"/>
<feature type="domain" description="PAS" evidence="3">
    <location>
        <begin position="113"/>
        <end position="167"/>
    </location>
</feature>
<dbReference type="InterPro" id="IPR029787">
    <property type="entry name" value="Nucleotide_cyclase"/>
</dbReference>
<dbReference type="Pfam" id="PF13426">
    <property type="entry name" value="PAS_9"/>
    <property type="match status" value="1"/>
</dbReference>
<evidence type="ECO:0000259" key="5">
    <source>
        <dbReference type="PROSITE" id="PS50883"/>
    </source>
</evidence>
<dbReference type="Pfam" id="PF08447">
    <property type="entry name" value="PAS_3"/>
    <property type="match status" value="1"/>
</dbReference>
<feature type="domain" description="PAS" evidence="3">
    <location>
        <begin position="222"/>
        <end position="292"/>
    </location>
</feature>
<dbReference type="AlphaFoldDB" id="Q47IA0"/>
<dbReference type="SMART" id="SM00052">
    <property type="entry name" value="EAL"/>
    <property type="match status" value="1"/>
</dbReference>
<dbReference type="InterPro" id="IPR001633">
    <property type="entry name" value="EAL_dom"/>
</dbReference>
<feature type="domain" description="PAC" evidence="4">
    <location>
        <begin position="297"/>
        <end position="349"/>
    </location>
</feature>
<feature type="domain" description="PAS" evidence="3">
    <location>
        <begin position="346"/>
        <end position="392"/>
    </location>
</feature>
<evidence type="ECO:0000313" key="7">
    <source>
        <dbReference type="EMBL" id="AAZ45431.1"/>
    </source>
</evidence>
<evidence type="ECO:0000256" key="1">
    <source>
        <dbReference type="ARBA" id="ARBA00051114"/>
    </source>
</evidence>
<feature type="domain" description="PAC" evidence="4">
    <location>
        <begin position="170"/>
        <end position="221"/>
    </location>
</feature>
<dbReference type="PROSITE" id="PS50113">
    <property type="entry name" value="PAC"/>
    <property type="match status" value="3"/>
</dbReference>
<dbReference type="GO" id="GO:0071732">
    <property type="term" value="P:cellular response to nitric oxide"/>
    <property type="evidence" value="ECO:0007669"/>
    <property type="project" value="UniProtKB-ARBA"/>
</dbReference>
<dbReference type="eggNOG" id="COG2202">
    <property type="taxonomic scope" value="Bacteria"/>
</dbReference>
<dbReference type="InterPro" id="IPR052155">
    <property type="entry name" value="Biofilm_reg_signaling"/>
</dbReference>
<dbReference type="SUPFAM" id="SSF141868">
    <property type="entry name" value="EAL domain-like"/>
    <property type="match status" value="1"/>
</dbReference>
<dbReference type="Gene3D" id="3.30.70.270">
    <property type="match status" value="1"/>
</dbReference>
<dbReference type="CDD" id="cd00130">
    <property type="entry name" value="PAS"/>
    <property type="match status" value="3"/>
</dbReference>
<dbReference type="Pfam" id="PF00563">
    <property type="entry name" value="EAL"/>
    <property type="match status" value="1"/>
</dbReference>
<feature type="region of interest" description="Disordered" evidence="2">
    <location>
        <begin position="1"/>
        <end position="43"/>
    </location>
</feature>